<reference evidence="1" key="1">
    <citation type="submission" date="2022-07" db="EMBL/GenBank/DDBJ databases">
        <title>Genome Sequence of Lecanicillium saksenae.</title>
        <authorList>
            <person name="Buettner E."/>
        </authorList>
    </citation>
    <scope>NUCLEOTIDE SEQUENCE</scope>
    <source>
        <strain evidence="1">VT-O1</strain>
    </source>
</reference>
<organism evidence="1 2">
    <name type="scientific">Lecanicillium saksenae</name>
    <dbReference type="NCBI Taxonomy" id="468837"/>
    <lineage>
        <taxon>Eukaryota</taxon>
        <taxon>Fungi</taxon>
        <taxon>Dikarya</taxon>
        <taxon>Ascomycota</taxon>
        <taxon>Pezizomycotina</taxon>
        <taxon>Sordariomycetes</taxon>
        <taxon>Hypocreomycetidae</taxon>
        <taxon>Hypocreales</taxon>
        <taxon>Cordycipitaceae</taxon>
        <taxon>Lecanicillium</taxon>
    </lineage>
</organism>
<sequence>MPTLHVKPFGHQIDGARSGLHNVPWIGLENEGEVESEDDEDEIESEDDGDGLEAEDDYVEDTDKARESERFDIRSERKPWWKSMSKVDGPQERGVL</sequence>
<protein>
    <submittedName>
        <fullName evidence="1">Uncharacterized protein</fullName>
    </submittedName>
</protein>
<comment type="caution">
    <text evidence="1">The sequence shown here is derived from an EMBL/GenBank/DDBJ whole genome shotgun (WGS) entry which is preliminary data.</text>
</comment>
<dbReference type="Proteomes" id="UP001148737">
    <property type="component" value="Unassembled WGS sequence"/>
</dbReference>
<dbReference type="EMBL" id="JANAKD010000017">
    <property type="protein sequence ID" value="KAJ3499237.1"/>
    <property type="molecule type" value="Genomic_DNA"/>
</dbReference>
<evidence type="ECO:0000313" key="1">
    <source>
        <dbReference type="EMBL" id="KAJ3499237.1"/>
    </source>
</evidence>
<proteinExistence type="predicted"/>
<gene>
    <name evidence="1" type="ORF">NLG97_g493</name>
</gene>
<evidence type="ECO:0000313" key="2">
    <source>
        <dbReference type="Proteomes" id="UP001148737"/>
    </source>
</evidence>
<accession>A0ACC1R8C0</accession>
<keyword evidence="2" id="KW-1185">Reference proteome</keyword>
<name>A0ACC1R8C0_9HYPO</name>